<reference evidence="2" key="3">
    <citation type="submission" date="2015-06" db="UniProtKB">
        <authorList>
            <consortium name="EnsemblProtists"/>
        </authorList>
    </citation>
    <scope>IDENTIFICATION</scope>
</reference>
<sequence length="52" mass="5791">MRSISDHYVKAYLNVIRGMNLRARLASSHQVLTEVLTGPASPTAPIVMDPRR</sequence>
<evidence type="ECO:0000313" key="3">
    <source>
        <dbReference type="Proteomes" id="UP000011087"/>
    </source>
</evidence>
<dbReference type="GeneID" id="17298800"/>
<organism evidence="1">
    <name type="scientific">Guillardia theta (strain CCMP2712)</name>
    <name type="common">Cryptophyte</name>
    <dbReference type="NCBI Taxonomy" id="905079"/>
    <lineage>
        <taxon>Eukaryota</taxon>
        <taxon>Cryptophyceae</taxon>
        <taxon>Pyrenomonadales</taxon>
        <taxon>Geminigeraceae</taxon>
        <taxon>Guillardia</taxon>
    </lineage>
</organism>
<protein>
    <submittedName>
        <fullName evidence="1 2">Uncharacterized protein</fullName>
    </submittedName>
</protein>
<gene>
    <name evidence="1" type="ORF">GUITHDRAFT_153632</name>
</gene>
<proteinExistence type="predicted"/>
<evidence type="ECO:0000313" key="1">
    <source>
        <dbReference type="EMBL" id="EKX42254.1"/>
    </source>
</evidence>
<name>L1J298_GUITC</name>
<dbReference type="HOGENOM" id="CLU_3091362_0_0_1"/>
<accession>L1J298</accession>
<reference evidence="1 3" key="1">
    <citation type="journal article" date="2012" name="Nature">
        <title>Algal genomes reveal evolutionary mosaicism and the fate of nucleomorphs.</title>
        <authorList>
            <consortium name="DOE Joint Genome Institute"/>
            <person name="Curtis B.A."/>
            <person name="Tanifuji G."/>
            <person name="Burki F."/>
            <person name="Gruber A."/>
            <person name="Irimia M."/>
            <person name="Maruyama S."/>
            <person name="Arias M.C."/>
            <person name="Ball S.G."/>
            <person name="Gile G.H."/>
            <person name="Hirakawa Y."/>
            <person name="Hopkins J.F."/>
            <person name="Kuo A."/>
            <person name="Rensing S.A."/>
            <person name="Schmutz J."/>
            <person name="Symeonidi A."/>
            <person name="Elias M."/>
            <person name="Eveleigh R.J."/>
            <person name="Herman E.K."/>
            <person name="Klute M.J."/>
            <person name="Nakayama T."/>
            <person name="Obornik M."/>
            <person name="Reyes-Prieto A."/>
            <person name="Armbrust E.V."/>
            <person name="Aves S.J."/>
            <person name="Beiko R.G."/>
            <person name="Coutinho P."/>
            <person name="Dacks J.B."/>
            <person name="Durnford D.G."/>
            <person name="Fast N.M."/>
            <person name="Green B.R."/>
            <person name="Grisdale C.J."/>
            <person name="Hempel F."/>
            <person name="Henrissat B."/>
            <person name="Hoppner M.P."/>
            <person name="Ishida K."/>
            <person name="Kim E."/>
            <person name="Koreny L."/>
            <person name="Kroth P.G."/>
            <person name="Liu Y."/>
            <person name="Malik S.B."/>
            <person name="Maier U.G."/>
            <person name="McRose D."/>
            <person name="Mock T."/>
            <person name="Neilson J.A."/>
            <person name="Onodera N.T."/>
            <person name="Poole A.M."/>
            <person name="Pritham E.J."/>
            <person name="Richards T.A."/>
            <person name="Rocap G."/>
            <person name="Roy S.W."/>
            <person name="Sarai C."/>
            <person name="Schaack S."/>
            <person name="Shirato S."/>
            <person name="Slamovits C.H."/>
            <person name="Spencer D.F."/>
            <person name="Suzuki S."/>
            <person name="Worden A.Z."/>
            <person name="Zauner S."/>
            <person name="Barry K."/>
            <person name="Bell C."/>
            <person name="Bharti A.K."/>
            <person name="Crow J.A."/>
            <person name="Grimwood J."/>
            <person name="Kramer R."/>
            <person name="Lindquist E."/>
            <person name="Lucas S."/>
            <person name="Salamov A."/>
            <person name="McFadden G.I."/>
            <person name="Lane C.E."/>
            <person name="Keeling P.J."/>
            <person name="Gray M.W."/>
            <person name="Grigoriev I.V."/>
            <person name="Archibald J.M."/>
        </authorList>
    </citation>
    <scope>NUCLEOTIDE SEQUENCE</scope>
    <source>
        <strain evidence="1 3">CCMP2712</strain>
    </source>
</reference>
<dbReference type="RefSeq" id="XP_005829234.1">
    <property type="nucleotide sequence ID" value="XM_005829177.1"/>
</dbReference>
<dbReference type="EMBL" id="JH993018">
    <property type="protein sequence ID" value="EKX42254.1"/>
    <property type="molecule type" value="Genomic_DNA"/>
</dbReference>
<keyword evidence="3" id="KW-1185">Reference proteome</keyword>
<dbReference type="EnsemblProtists" id="EKX42254">
    <property type="protein sequence ID" value="EKX42254"/>
    <property type="gene ID" value="GUITHDRAFT_153632"/>
</dbReference>
<reference evidence="3" key="2">
    <citation type="submission" date="2012-11" db="EMBL/GenBank/DDBJ databases">
        <authorList>
            <person name="Kuo A."/>
            <person name="Curtis B.A."/>
            <person name="Tanifuji G."/>
            <person name="Burki F."/>
            <person name="Gruber A."/>
            <person name="Irimia M."/>
            <person name="Maruyama S."/>
            <person name="Arias M.C."/>
            <person name="Ball S.G."/>
            <person name="Gile G.H."/>
            <person name="Hirakawa Y."/>
            <person name="Hopkins J.F."/>
            <person name="Rensing S.A."/>
            <person name="Schmutz J."/>
            <person name="Symeonidi A."/>
            <person name="Elias M."/>
            <person name="Eveleigh R.J."/>
            <person name="Herman E.K."/>
            <person name="Klute M.J."/>
            <person name="Nakayama T."/>
            <person name="Obornik M."/>
            <person name="Reyes-Prieto A."/>
            <person name="Armbrust E.V."/>
            <person name="Aves S.J."/>
            <person name="Beiko R.G."/>
            <person name="Coutinho P."/>
            <person name="Dacks J.B."/>
            <person name="Durnford D.G."/>
            <person name="Fast N.M."/>
            <person name="Green B.R."/>
            <person name="Grisdale C."/>
            <person name="Hempe F."/>
            <person name="Henrissat B."/>
            <person name="Hoppner M.P."/>
            <person name="Ishida K.-I."/>
            <person name="Kim E."/>
            <person name="Koreny L."/>
            <person name="Kroth P.G."/>
            <person name="Liu Y."/>
            <person name="Malik S.-B."/>
            <person name="Maier U.G."/>
            <person name="McRose D."/>
            <person name="Mock T."/>
            <person name="Neilson J.A."/>
            <person name="Onodera N.T."/>
            <person name="Poole A.M."/>
            <person name="Pritham E.J."/>
            <person name="Richards T.A."/>
            <person name="Rocap G."/>
            <person name="Roy S.W."/>
            <person name="Sarai C."/>
            <person name="Schaack S."/>
            <person name="Shirato S."/>
            <person name="Slamovits C.H."/>
            <person name="Spencer D.F."/>
            <person name="Suzuki S."/>
            <person name="Worden A.Z."/>
            <person name="Zauner S."/>
            <person name="Barry K."/>
            <person name="Bell C."/>
            <person name="Bharti A.K."/>
            <person name="Crow J.A."/>
            <person name="Grimwood J."/>
            <person name="Kramer R."/>
            <person name="Lindquist E."/>
            <person name="Lucas S."/>
            <person name="Salamov A."/>
            <person name="McFadden G.I."/>
            <person name="Lane C.E."/>
            <person name="Keeling P.J."/>
            <person name="Gray M.W."/>
            <person name="Grigoriev I.V."/>
            <person name="Archibald J.M."/>
        </authorList>
    </citation>
    <scope>NUCLEOTIDE SEQUENCE</scope>
    <source>
        <strain evidence="3">CCMP2712</strain>
    </source>
</reference>
<dbReference type="PaxDb" id="55529-EKX42254"/>
<dbReference type="Proteomes" id="UP000011087">
    <property type="component" value="Unassembled WGS sequence"/>
</dbReference>
<dbReference type="AlphaFoldDB" id="L1J298"/>
<dbReference type="KEGG" id="gtt:GUITHDRAFT_153632"/>
<evidence type="ECO:0000313" key="2">
    <source>
        <dbReference type="EnsemblProtists" id="EKX42254"/>
    </source>
</evidence>